<feature type="transmembrane region" description="Helical" evidence="6">
    <location>
        <begin position="91"/>
        <end position="114"/>
    </location>
</feature>
<evidence type="ECO:0000256" key="3">
    <source>
        <dbReference type="ARBA" id="ARBA00022692"/>
    </source>
</evidence>
<keyword evidence="5 6" id="KW-0472">Membrane</keyword>
<dbReference type="AlphaFoldDB" id="A0A8J3PWH5"/>
<sequence length="245" mass="24818">MNTLLPVTPQLGAVMVLLALAGAGVAAVGRLGHSRAILTASVRAAAQLALVSLVIVGAIGFLPAAALFLLLMYGVAAFTAGRRIVRGRASWWAALPIAAGVVPVLTLMLGARVMPVTGMVLIPVTGILLGGCLTATSLAGRRALDELRVRRGEVEAALSLGFTPRDAALEICRPSAAQALIPALDQTRTVGLVTLPGAFVGMMIAGSDPVHAGVVQVAVLVALLAAESVAVVVTIELAARGLFSE</sequence>
<reference evidence="7 8" key="1">
    <citation type="submission" date="2021-01" db="EMBL/GenBank/DDBJ databases">
        <title>Whole genome shotgun sequence of Planotetraspora kaengkrachanensis NBRC 104272.</title>
        <authorList>
            <person name="Komaki H."/>
            <person name="Tamura T."/>
        </authorList>
    </citation>
    <scope>NUCLEOTIDE SEQUENCE [LARGE SCALE GENOMIC DNA]</scope>
    <source>
        <strain evidence="7 8">NBRC 104272</strain>
    </source>
</reference>
<keyword evidence="4 6" id="KW-1133">Transmembrane helix</keyword>
<protein>
    <submittedName>
        <fullName evidence="7">ABC transporter permease</fullName>
    </submittedName>
</protein>
<gene>
    <name evidence="7" type="ORF">Pka01_54850</name>
</gene>
<dbReference type="InterPro" id="IPR005226">
    <property type="entry name" value="UPF0014_fam"/>
</dbReference>
<comment type="similarity">
    <text evidence="2">Belongs to the UPF0014 family.</text>
</comment>
<dbReference type="RefSeq" id="WP_239115355.1">
    <property type="nucleotide sequence ID" value="NZ_BAABHH010000015.1"/>
</dbReference>
<feature type="transmembrane region" description="Helical" evidence="6">
    <location>
        <begin position="189"/>
        <end position="207"/>
    </location>
</feature>
<dbReference type="PANTHER" id="PTHR30028">
    <property type="entry name" value="UPF0014 INNER MEMBRANE PROTEIN YBBM-RELATED"/>
    <property type="match status" value="1"/>
</dbReference>
<evidence type="ECO:0000313" key="8">
    <source>
        <dbReference type="Proteomes" id="UP000630097"/>
    </source>
</evidence>
<comment type="subcellular location">
    <subcellularLocation>
        <location evidence="1">Membrane</location>
        <topology evidence="1">Multi-pass membrane protein</topology>
    </subcellularLocation>
</comment>
<evidence type="ECO:0000256" key="4">
    <source>
        <dbReference type="ARBA" id="ARBA00022989"/>
    </source>
</evidence>
<dbReference type="GO" id="GO:0005886">
    <property type="term" value="C:plasma membrane"/>
    <property type="evidence" value="ECO:0007669"/>
    <property type="project" value="TreeGrafter"/>
</dbReference>
<organism evidence="7 8">
    <name type="scientific">Planotetraspora kaengkrachanensis</name>
    <dbReference type="NCBI Taxonomy" id="575193"/>
    <lineage>
        <taxon>Bacteria</taxon>
        <taxon>Bacillati</taxon>
        <taxon>Actinomycetota</taxon>
        <taxon>Actinomycetes</taxon>
        <taxon>Streptosporangiales</taxon>
        <taxon>Streptosporangiaceae</taxon>
        <taxon>Planotetraspora</taxon>
    </lineage>
</organism>
<feature type="transmembrane region" description="Helical" evidence="6">
    <location>
        <begin position="120"/>
        <end position="140"/>
    </location>
</feature>
<comment type="caution">
    <text evidence="7">The sequence shown here is derived from an EMBL/GenBank/DDBJ whole genome shotgun (WGS) entry which is preliminary data.</text>
</comment>
<evidence type="ECO:0000256" key="1">
    <source>
        <dbReference type="ARBA" id="ARBA00004141"/>
    </source>
</evidence>
<dbReference type="EMBL" id="BONV01000030">
    <property type="protein sequence ID" value="GIG82358.1"/>
    <property type="molecule type" value="Genomic_DNA"/>
</dbReference>
<dbReference type="PANTHER" id="PTHR30028:SF0">
    <property type="entry name" value="PROTEIN ALUMINUM SENSITIVE 3"/>
    <property type="match status" value="1"/>
</dbReference>
<evidence type="ECO:0000256" key="6">
    <source>
        <dbReference type="SAM" id="Phobius"/>
    </source>
</evidence>
<name>A0A8J3PWH5_9ACTN</name>
<keyword evidence="8" id="KW-1185">Reference proteome</keyword>
<keyword evidence="3 6" id="KW-0812">Transmembrane</keyword>
<evidence type="ECO:0000313" key="7">
    <source>
        <dbReference type="EMBL" id="GIG82358.1"/>
    </source>
</evidence>
<dbReference type="Pfam" id="PF03649">
    <property type="entry name" value="UPF0014"/>
    <property type="match status" value="1"/>
</dbReference>
<accession>A0A8J3PWH5</accession>
<evidence type="ECO:0000256" key="2">
    <source>
        <dbReference type="ARBA" id="ARBA00005268"/>
    </source>
</evidence>
<proteinExistence type="inferred from homology"/>
<feature type="transmembrane region" description="Helical" evidence="6">
    <location>
        <begin position="213"/>
        <end position="239"/>
    </location>
</feature>
<dbReference type="Proteomes" id="UP000630097">
    <property type="component" value="Unassembled WGS sequence"/>
</dbReference>
<feature type="transmembrane region" description="Helical" evidence="6">
    <location>
        <begin position="50"/>
        <end position="79"/>
    </location>
</feature>
<evidence type="ECO:0000256" key="5">
    <source>
        <dbReference type="ARBA" id="ARBA00023136"/>
    </source>
</evidence>